<evidence type="ECO:0000313" key="8">
    <source>
        <dbReference type="Proteomes" id="UP000095284"/>
    </source>
</evidence>
<organism evidence="8 10">
    <name type="scientific">Bursaphelenchus xylophilus</name>
    <name type="common">Pinewood nematode worm</name>
    <name type="synonym">Aphelenchoides xylophilus</name>
    <dbReference type="NCBI Taxonomy" id="6326"/>
    <lineage>
        <taxon>Eukaryota</taxon>
        <taxon>Metazoa</taxon>
        <taxon>Ecdysozoa</taxon>
        <taxon>Nematoda</taxon>
        <taxon>Chromadorea</taxon>
        <taxon>Rhabditida</taxon>
        <taxon>Tylenchina</taxon>
        <taxon>Tylenchomorpha</taxon>
        <taxon>Aphelenchoidea</taxon>
        <taxon>Aphelenchoididae</taxon>
        <taxon>Bursaphelenchus</taxon>
    </lineage>
</organism>
<evidence type="ECO:0000313" key="9">
    <source>
        <dbReference type="Proteomes" id="UP000659654"/>
    </source>
</evidence>
<dbReference type="SMR" id="A0A1I7RHC6"/>
<reference evidence="10" key="1">
    <citation type="submission" date="2016-11" db="UniProtKB">
        <authorList>
            <consortium name="WormBaseParasite"/>
        </authorList>
    </citation>
    <scope>IDENTIFICATION</scope>
</reference>
<dbReference type="AlphaFoldDB" id="A0A1I7RHC6"/>
<comment type="subcellular location">
    <subcellularLocation>
        <location evidence="1">Membrane</location>
        <topology evidence="1">Multi-pass membrane protein</topology>
    </subcellularLocation>
</comment>
<dbReference type="WBParaSite" id="BXY_0010300.1">
    <property type="protein sequence ID" value="BXY_0010300.1"/>
    <property type="gene ID" value="BXY_0010300"/>
</dbReference>
<dbReference type="PANTHER" id="PTHR11662:SF60">
    <property type="entry name" value="MAJOR FACILITATOR SUPERFAMILY (MFS) PROFILE DOMAIN-CONTAINING PROTEIN"/>
    <property type="match status" value="1"/>
</dbReference>
<proteinExistence type="predicted"/>
<reference evidence="7" key="2">
    <citation type="submission" date="2020-09" db="EMBL/GenBank/DDBJ databases">
        <authorList>
            <person name="Kikuchi T."/>
        </authorList>
    </citation>
    <scope>NUCLEOTIDE SEQUENCE</scope>
    <source>
        <strain evidence="7">Ka4C1</strain>
    </source>
</reference>
<name>A0A1I7RHC6_BURXY</name>
<evidence type="ECO:0000256" key="2">
    <source>
        <dbReference type="ARBA" id="ARBA00022692"/>
    </source>
</evidence>
<dbReference type="GO" id="GO:0016020">
    <property type="term" value="C:membrane"/>
    <property type="evidence" value="ECO:0007669"/>
    <property type="project" value="UniProtKB-SubCell"/>
</dbReference>
<feature type="transmembrane region" description="Helical" evidence="5">
    <location>
        <begin position="233"/>
        <end position="252"/>
    </location>
</feature>
<dbReference type="Pfam" id="PF07690">
    <property type="entry name" value="MFS_1"/>
    <property type="match status" value="1"/>
</dbReference>
<evidence type="ECO:0000256" key="5">
    <source>
        <dbReference type="SAM" id="Phobius"/>
    </source>
</evidence>
<keyword evidence="4 5" id="KW-0472">Membrane</keyword>
<dbReference type="InterPro" id="IPR036259">
    <property type="entry name" value="MFS_trans_sf"/>
</dbReference>
<feature type="transmembrane region" description="Helical" evidence="5">
    <location>
        <begin position="469"/>
        <end position="488"/>
    </location>
</feature>
<dbReference type="FunFam" id="1.20.1250.20:FF:000423">
    <property type="entry name" value="Putative inorganic phosphate cotransporter-like Protein"/>
    <property type="match status" value="1"/>
</dbReference>
<dbReference type="Proteomes" id="UP000582659">
    <property type="component" value="Unassembled WGS sequence"/>
</dbReference>
<keyword evidence="2 5" id="KW-0812">Transmembrane</keyword>
<dbReference type="PANTHER" id="PTHR11662">
    <property type="entry name" value="SOLUTE CARRIER FAMILY 17"/>
    <property type="match status" value="1"/>
</dbReference>
<dbReference type="eggNOG" id="KOG2532">
    <property type="taxonomic scope" value="Eukaryota"/>
</dbReference>
<dbReference type="InterPro" id="IPR020846">
    <property type="entry name" value="MFS_dom"/>
</dbReference>
<dbReference type="InterPro" id="IPR011701">
    <property type="entry name" value="MFS"/>
</dbReference>
<keyword evidence="9" id="KW-1185">Reference proteome</keyword>
<evidence type="ECO:0000256" key="1">
    <source>
        <dbReference type="ARBA" id="ARBA00004141"/>
    </source>
</evidence>
<gene>
    <name evidence="7" type="ORF">BXYJ_LOCUS9038</name>
</gene>
<evidence type="ECO:0000313" key="7">
    <source>
        <dbReference type="EMBL" id="CAD5226425.1"/>
    </source>
</evidence>
<sequence>MNVKNKLLKPLKKGNQKLPHLNMFHPLSRRFHVLLLIMLGYFVIVYQRTNLGLAMTCMVNSTATETTTSQEQHHTISRSDDNKHCKVVDFNGGTVNNDYGGELEWDSATQAWLFSASFYGSIVSLMPAGIMADRYSPKMLLMCSAIISTACTIVLPYFAENLSFHLVFLSRFLMGVAEGFVLPSINKMVSQWIPTEELSTAASVYTTGNQMAGFFGAPLAAFLCESSYKWPSIFYVCALMGFLWILLWLFTVSDGPSDCKLMKTEERQYLNRKLAIDRSDPDDDIPKKIPYMAMVTSLPLWALLICTFTANMLVVLTQAYLPLFFKQVLFLGTITNGFFSAAPNVSMLIVKFLWSMAMDKLKKHSLSNTAACKISQGFSSVSVGVIFITLAVVADCHTPIISLLLFCAMTMCFSTAISGFYTSLLSLAPLYTGILTSVSMVAGNLGRLITPLSISYFNKTGTMAEWRMVFYFMAFTTLFSGALFLVFGSGSPQAWGIPRSERTLTAENELKQNRRRQRLESHVGSVVLDMLD</sequence>
<dbReference type="Proteomes" id="UP000659654">
    <property type="component" value="Unassembled WGS sequence"/>
</dbReference>
<feature type="transmembrane region" description="Helical" evidence="5">
    <location>
        <begin position="328"/>
        <end position="354"/>
    </location>
</feature>
<evidence type="ECO:0000256" key="4">
    <source>
        <dbReference type="ARBA" id="ARBA00023136"/>
    </source>
</evidence>
<evidence type="ECO:0000256" key="3">
    <source>
        <dbReference type="ARBA" id="ARBA00022989"/>
    </source>
</evidence>
<feature type="transmembrane region" description="Helical" evidence="5">
    <location>
        <begin position="374"/>
        <end position="393"/>
    </location>
</feature>
<evidence type="ECO:0000259" key="6">
    <source>
        <dbReference type="PROSITE" id="PS50850"/>
    </source>
</evidence>
<evidence type="ECO:0000313" key="10">
    <source>
        <dbReference type="WBParaSite" id="BXY_0010300.1"/>
    </source>
</evidence>
<dbReference type="PROSITE" id="PS50850">
    <property type="entry name" value="MFS"/>
    <property type="match status" value="1"/>
</dbReference>
<dbReference type="OrthoDB" id="2985014at2759"/>
<dbReference type="FunFam" id="1.20.1250.20:FF:000355">
    <property type="entry name" value="SLC (SoLute Carrier) homolog"/>
    <property type="match status" value="1"/>
</dbReference>
<feature type="domain" description="Major facilitator superfamily (MFS) profile" evidence="6">
    <location>
        <begin position="33"/>
        <end position="492"/>
    </location>
</feature>
<accession>A0A1I7RHC6</accession>
<feature type="transmembrane region" description="Helical" evidence="5">
    <location>
        <begin position="111"/>
        <end position="132"/>
    </location>
</feature>
<feature type="transmembrane region" description="Helical" evidence="5">
    <location>
        <begin position="139"/>
        <end position="158"/>
    </location>
</feature>
<dbReference type="GO" id="GO:0006820">
    <property type="term" value="P:monoatomic anion transport"/>
    <property type="evidence" value="ECO:0007669"/>
    <property type="project" value="TreeGrafter"/>
</dbReference>
<keyword evidence="3 5" id="KW-1133">Transmembrane helix</keyword>
<dbReference type="InterPro" id="IPR050382">
    <property type="entry name" value="MFS_Na/Anion_cotransporter"/>
</dbReference>
<dbReference type="EMBL" id="CAJFCV020000004">
    <property type="protein sequence ID" value="CAG9115848.1"/>
    <property type="molecule type" value="Genomic_DNA"/>
</dbReference>
<dbReference type="Gene3D" id="1.20.1250.20">
    <property type="entry name" value="MFS general substrate transporter like domains"/>
    <property type="match status" value="2"/>
</dbReference>
<feature type="transmembrane region" description="Helical" evidence="5">
    <location>
        <begin position="31"/>
        <end position="49"/>
    </location>
</feature>
<dbReference type="SUPFAM" id="SSF103473">
    <property type="entry name" value="MFS general substrate transporter"/>
    <property type="match status" value="1"/>
</dbReference>
<feature type="transmembrane region" description="Helical" evidence="5">
    <location>
        <begin position="400"/>
        <end position="422"/>
    </location>
</feature>
<feature type="transmembrane region" description="Helical" evidence="5">
    <location>
        <begin position="300"/>
        <end position="321"/>
    </location>
</feature>
<dbReference type="EMBL" id="CAJFDI010000004">
    <property type="protein sequence ID" value="CAD5226425.1"/>
    <property type="molecule type" value="Genomic_DNA"/>
</dbReference>
<feature type="transmembrane region" description="Helical" evidence="5">
    <location>
        <begin position="428"/>
        <end position="449"/>
    </location>
</feature>
<dbReference type="GO" id="GO:0022857">
    <property type="term" value="F:transmembrane transporter activity"/>
    <property type="evidence" value="ECO:0007669"/>
    <property type="project" value="InterPro"/>
</dbReference>
<dbReference type="Proteomes" id="UP000095284">
    <property type="component" value="Unplaced"/>
</dbReference>
<protein>
    <submittedName>
        <fullName evidence="7">(pine wood nematode) hypothetical protein</fullName>
    </submittedName>
    <submittedName>
        <fullName evidence="10">MFS domain-containing protein</fullName>
    </submittedName>
</protein>